<dbReference type="InterPro" id="IPR001623">
    <property type="entry name" value="DnaJ_domain"/>
</dbReference>
<dbReference type="SUPFAM" id="SSF46565">
    <property type="entry name" value="Chaperone J-domain"/>
    <property type="match status" value="1"/>
</dbReference>
<name>A0ABR2ZHJ7_9AGAR</name>
<dbReference type="PANTHER" id="PTHR43948:SF10">
    <property type="entry name" value="MRJ, ISOFORM E"/>
    <property type="match status" value="1"/>
</dbReference>
<dbReference type="SMART" id="SM00271">
    <property type="entry name" value="DnaJ"/>
    <property type="match status" value="1"/>
</dbReference>
<sequence length="223" mass="25437">MPVKPSLYDILGLDPTATQEQVRKAYKVKALETHPDKLDPGASEQAKQLAEKRFHQVHEAFEILNDSRKRRAYDSRSRSRTTSLPATSTTQVPADEVDRLRKDRAEWARQQQARYKQTKPQIPKPTRSYTTPASQTYSSFASRPIPKPAPVPPQQPQSTKARPVPPKPKTPEEDVDVQLVESMMQGLRQLDPEWEKRRTSVLQVSFLLAEQSSFMDSELALDF</sequence>
<dbReference type="Pfam" id="PF00226">
    <property type="entry name" value="DnaJ"/>
    <property type="match status" value="1"/>
</dbReference>
<dbReference type="Gene3D" id="1.10.287.110">
    <property type="entry name" value="DnaJ domain"/>
    <property type="match status" value="1"/>
</dbReference>
<gene>
    <name evidence="3" type="ORF">AAF712_012790</name>
</gene>
<evidence type="ECO:0000256" key="1">
    <source>
        <dbReference type="SAM" id="MobiDB-lite"/>
    </source>
</evidence>
<reference evidence="3 4" key="1">
    <citation type="submission" date="2024-05" db="EMBL/GenBank/DDBJ databases">
        <title>A draft genome resource for the thread blight pathogen Marasmius tenuissimus strain MS-2.</title>
        <authorList>
            <person name="Yulfo-Soto G.E."/>
            <person name="Baruah I.K."/>
            <person name="Amoako-Attah I."/>
            <person name="Bukari Y."/>
            <person name="Meinhardt L.W."/>
            <person name="Bailey B.A."/>
            <person name="Cohen S.P."/>
        </authorList>
    </citation>
    <scope>NUCLEOTIDE SEQUENCE [LARGE SCALE GENOMIC DNA]</scope>
    <source>
        <strain evidence="3 4">MS-2</strain>
    </source>
</reference>
<feature type="compositionally biased region" description="Basic and acidic residues" evidence="1">
    <location>
        <begin position="96"/>
        <end position="107"/>
    </location>
</feature>
<feature type="compositionally biased region" description="Polar residues" evidence="1">
    <location>
        <begin position="109"/>
        <end position="120"/>
    </location>
</feature>
<dbReference type="PANTHER" id="PTHR43948">
    <property type="entry name" value="DNAJ HOMOLOG SUBFAMILY B"/>
    <property type="match status" value="1"/>
</dbReference>
<protein>
    <recommendedName>
        <fullName evidence="2">J domain-containing protein</fullName>
    </recommendedName>
</protein>
<accession>A0ABR2ZHJ7</accession>
<feature type="domain" description="J" evidence="2">
    <location>
        <begin position="6"/>
        <end position="77"/>
    </location>
</feature>
<dbReference type="CDD" id="cd06257">
    <property type="entry name" value="DnaJ"/>
    <property type="match status" value="1"/>
</dbReference>
<dbReference type="Proteomes" id="UP001437256">
    <property type="component" value="Unassembled WGS sequence"/>
</dbReference>
<feature type="compositionally biased region" description="Polar residues" evidence="1">
    <location>
        <begin position="80"/>
        <end position="92"/>
    </location>
</feature>
<comment type="caution">
    <text evidence="3">The sequence shown here is derived from an EMBL/GenBank/DDBJ whole genome shotgun (WGS) entry which is preliminary data.</text>
</comment>
<feature type="compositionally biased region" description="Polar residues" evidence="1">
    <location>
        <begin position="127"/>
        <end position="141"/>
    </location>
</feature>
<dbReference type="InterPro" id="IPR018253">
    <property type="entry name" value="DnaJ_domain_CS"/>
</dbReference>
<dbReference type="PROSITE" id="PS00636">
    <property type="entry name" value="DNAJ_1"/>
    <property type="match status" value="1"/>
</dbReference>
<dbReference type="InterPro" id="IPR036869">
    <property type="entry name" value="J_dom_sf"/>
</dbReference>
<feature type="region of interest" description="Disordered" evidence="1">
    <location>
        <begin position="65"/>
        <end position="172"/>
    </location>
</feature>
<dbReference type="EMBL" id="JBBXMP010000177">
    <property type="protein sequence ID" value="KAL0060421.1"/>
    <property type="molecule type" value="Genomic_DNA"/>
</dbReference>
<dbReference type="PROSITE" id="PS50076">
    <property type="entry name" value="DNAJ_2"/>
    <property type="match status" value="1"/>
</dbReference>
<evidence type="ECO:0000313" key="4">
    <source>
        <dbReference type="Proteomes" id="UP001437256"/>
    </source>
</evidence>
<keyword evidence="4" id="KW-1185">Reference proteome</keyword>
<feature type="compositionally biased region" description="Basic and acidic residues" evidence="1">
    <location>
        <begin position="65"/>
        <end position="77"/>
    </location>
</feature>
<organism evidence="3 4">
    <name type="scientific">Marasmius tenuissimus</name>
    <dbReference type="NCBI Taxonomy" id="585030"/>
    <lineage>
        <taxon>Eukaryota</taxon>
        <taxon>Fungi</taxon>
        <taxon>Dikarya</taxon>
        <taxon>Basidiomycota</taxon>
        <taxon>Agaricomycotina</taxon>
        <taxon>Agaricomycetes</taxon>
        <taxon>Agaricomycetidae</taxon>
        <taxon>Agaricales</taxon>
        <taxon>Marasmiineae</taxon>
        <taxon>Marasmiaceae</taxon>
        <taxon>Marasmius</taxon>
    </lineage>
</organism>
<dbReference type="PRINTS" id="PR00625">
    <property type="entry name" value="JDOMAIN"/>
</dbReference>
<proteinExistence type="predicted"/>
<evidence type="ECO:0000313" key="3">
    <source>
        <dbReference type="EMBL" id="KAL0060421.1"/>
    </source>
</evidence>
<evidence type="ECO:0000259" key="2">
    <source>
        <dbReference type="PROSITE" id="PS50076"/>
    </source>
</evidence>
<feature type="compositionally biased region" description="Pro residues" evidence="1">
    <location>
        <begin position="145"/>
        <end position="155"/>
    </location>
</feature>